<evidence type="ECO:0000313" key="13">
    <source>
        <dbReference type="Proteomes" id="UP000284621"/>
    </source>
</evidence>
<dbReference type="Proteomes" id="UP000262524">
    <property type="component" value="Unassembled WGS sequence"/>
</dbReference>
<dbReference type="AlphaFoldDB" id="A0A173RW11"/>
<evidence type="ECO:0000313" key="3">
    <source>
        <dbReference type="EMBL" id="RGI91043.1"/>
    </source>
</evidence>
<keyword evidence="13" id="KW-1185">Reference proteome</keyword>
<dbReference type="EMBL" id="QSOE01000013">
    <property type="protein sequence ID" value="RGI91043.1"/>
    <property type="molecule type" value="Genomic_DNA"/>
</dbReference>
<evidence type="ECO:0000313" key="2">
    <source>
        <dbReference type="EMBL" id="CUP09669.1"/>
    </source>
</evidence>
<evidence type="ECO:0000313" key="12">
    <source>
        <dbReference type="Proteomes" id="UP000283700"/>
    </source>
</evidence>
<dbReference type="Proteomes" id="UP000283497">
    <property type="component" value="Unassembled WGS sequence"/>
</dbReference>
<dbReference type="EMBL" id="CYZL01000041">
    <property type="protein sequence ID" value="CUP09669.1"/>
    <property type="molecule type" value="Genomic_DNA"/>
</dbReference>
<evidence type="ECO:0000313" key="10">
    <source>
        <dbReference type="Proteomes" id="UP000262524"/>
    </source>
</evidence>
<evidence type="ECO:0000313" key="6">
    <source>
        <dbReference type="EMBL" id="RHK39658.1"/>
    </source>
</evidence>
<dbReference type="EMBL" id="QSID01000008">
    <property type="protein sequence ID" value="RHC64784.1"/>
    <property type="molecule type" value="Genomic_DNA"/>
</dbReference>
<gene>
    <name evidence="6" type="ORF">DW068_07165</name>
    <name evidence="5" type="ORF">DW833_07815</name>
    <name evidence="4" type="ORF">DW972_04450</name>
    <name evidence="7" type="ORF">DWZ29_00855</name>
    <name evidence="3" type="ORF">DXD91_03420</name>
    <name evidence="2" type="ORF">ERS852450_03063</name>
    <name evidence="1" type="ORF">ERS852578_00404</name>
</gene>
<dbReference type="Proteomes" id="UP000286561">
    <property type="component" value="Unassembled WGS sequence"/>
</dbReference>
<evidence type="ECO:0000313" key="7">
    <source>
        <dbReference type="EMBL" id="RHN17722.1"/>
    </source>
</evidence>
<evidence type="ECO:0000313" key="9">
    <source>
        <dbReference type="Proteomes" id="UP000095679"/>
    </source>
</evidence>
<dbReference type="EMBL" id="QRQO01000002">
    <property type="protein sequence ID" value="RHN17722.1"/>
    <property type="molecule type" value="Genomic_DNA"/>
</dbReference>
<dbReference type="EMBL" id="QRNJ01000023">
    <property type="protein sequence ID" value="RHK39658.1"/>
    <property type="molecule type" value="Genomic_DNA"/>
</dbReference>
<evidence type="ECO:0000313" key="1">
    <source>
        <dbReference type="EMBL" id="CUM81308.1"/>
    </source>
</evidence>
<dbReference type="Proteomes" id="UP000095679">
    <property type="component" value="Unassembled WGS sequence"/>
</dbReference>
<dbReference type="Proteomes" id="UP000284621">
    <property type="component" value="Unassembled WGS sequence"/>
</dbReference>
<protein>
    <recommendedName>
        <fullName evidence="15">XRE family transcriptional regulator</fullName>
    </recommendedName>
</protein>
<sequence length="70" mass="7841">MINLQKIIDYLEQHNISEETFMISTGLSKSSLIKAKGSLSADDYLTICSTLGVSPWFFYERELTEGSSDS</sequence>
<reference evidence="8 9" key="1">
    <citation type="submission" date="2015-09" db="EMBL/GenBank/DDBJ databases">
        <authorList>
            <consortium name="Pathogen Informatics"/>
        </authorList>
    </citation>
    <scope>NUCLEOTIDE SEQUENCE [LARGE SCALE GENOMIC DNA]</scope>
    <source>
        <strain evidence="2 9">2789STDY5834835</strain>
        <strain evidence="1 8">2789STDY5834966</strain>
    </source>
</reference>
<dbReference type="Proteomes" id="UP000095390">
    <property type="component" value="Unassembled WGS sequence"/>
</dbReference>
<evidence type="ECO:0000313" key="4">
    <source>
        <dbReference type="EMBL" id="RGZ84539.1"/>
    </source>
</evidence>
<organism evidence="1 8">
    <name type="scientific">Anaerobutyricum hallii</name>
    <dbReference type="NCBI Taxonomy" id="39488"/>
    <lineage>
        <taxon>Bacteria</taxon>
        <taxon>Bacillati</taxon>
        <taxon>Bacillota</taxon>
        <taxon>Clostridia</taxon>
        <taxon>Lachnospirales</taxon>
        <taxon>Lachnospiraceae</taxon>
        <taxon>Anaerobutyricum</taxon>
    </lineage>
</organism>
<reference evidence="10 11" key="2">
    <citation type="submission" date="2018-08" db="EMBL/GenBank/DDBJ databases">
        <title>A genome reference for cultivated species of the human gut microbiota.</title>
        <authorList>
            <person name="Zou Y."/>
            <person name="Xue W."/>
            <person name="Luo G."/>
        </authorList>
    </citation>
    <scope>NUCLEOTIDE SEQUENCE [LARGE SCALE GENOMIC DNA]</scope>
    <source>
        <strain evidence="7 12">AF31-17AC</strain>
        <strain evidence="6 11">AF45-14BH</strain>
        <strain evidence="5 13">AM34-3LB</strain>
        <strain evidence="4 14">AM48-23BH</strain>
        <strain evidence="3 10">TM10-1AC</strain>
    </source>
</reference>
<dbReference type="GeneID" id="75046963"/>
<evidence type="ECO:0000313" key="14">
    <source>
        <dbReference type="Proteomes" id="UP000286561"/>
    </source>
</evidence>
<dbReference type="RefSeq" id="WP_022169965.1">
    <property type="nucleotide sequence ID" value="NZ_BLYK01000083.1"/>
</dbReference>
<dbReference type="EMBL" id="QSEP01000015">
    <property type="protein sequence ID" value="RGZ84539.1"/>
    <property type="molecule type" value="Genomic_DNA"/>
</dbReference>
<dbReference type="EMBL" id="CYYC01000003">
    <property type="protein sequence ID" value="CUM81308.1"/>
    <property type="molecule type" value="Genomic_DNA"/>
</dbReference>
<evidence type="ECO:0000313" key="8">
    <source>
        <dbReference type="Proteomes" id="UP000095390"/>
    </source>
</evidence>
<accession>A0A173RW11</accession>
<evidence type="ECO:0000313" key="11">
    <source>
        <dbReference type="Proteomes" id="UP000283497"/>
    </source>
</evidence>
<name>A0A173RW11_9FIRM</name>
<proteinExistence type="predicted"/>
<evidence type="ECO:0000313" key="5">
    <source>
        <dbReference type="EMBL" id="RHC64784.1"/>
    </source>
</evidence>
<dbReference type="Proteomes" id="UP000283700">
    <property type="component" value="Unassembled WGS sequence"/>
</dbReference>
<evidence type="ECO:0008006" key="15">
    <source>
        <dbReference type="Google" id="ProtNLM"/>
    </source>
</evidence>